<protein>
    <submittedName>
        <fullName evidence="2">Uncharacterized protein</fullName>
    </submittedName>
</protein>
<dbReference type="AlphaFoldDB" id="F7PLW8"/>
<reference evidence="2 3" key="1">
    <citation type="journal article" date="2011" name="J. Bacteriol.">
        <title>Genome sequence of Halorhabdus tiamatea, the first archaeon isolated from a deep-sea anoxic brine lake.</title>
        <authorList>
            <person name="Antunes A."/>
            <person name="Alam I."/>
            <person name="Bajic V.B."/>
            <person name="Stingl U."/>
        </authorList>
    </citation>
    <scope>NUCLEOTIDE SEQUENCE [LARGE SCALE GENOMIC DNA]</scope>
    <source>
        <strain evidence="2 3">SARL4B</strain>
    </source>
</reference>
<evidence type="ECO:0000313" key="3">
    <source>
        <dbReference type="Proteomes" id="UP000003861"/>
    </source>
</evidence>
<evidence type="ECO:0000313" key="2">
    <source>
        <dbReference type="EMBL" id="ERJ07481.1"/>
    </source>
</evidence>
<organism evidence="2 3">
    <name type="scientific">Halorhabdus tiamatea SARL4B</name>
    <dbReference type="NCBI Taxonomy" id="1033806"/>
    <lineage>
        <taxon>Archaea</taxon>
        <taxon>Methanobacteriati</taxon>
        <taxon>Methanobacteriota</taxon>
        <taxon>Stenosarchaea group</taxon>
        <taxon>Halobacteria</taxon>
        <taxon>Halobacteriales</taxon>
        <taxon>Haloarculaceae</taxon>
        <taxon>Halorhabdus</taxon>
    </lineage>
</organism>
<accession>F7PLW8</accession>
<comment type="caution">
    <text evidence="2">The sequence shown here is derived from an EMBL/GenBank/DDBJ whole genome shotgun (WGS) entry which is preliminary data.</text>
</comment>
<dbReference type="EMBL" id="AFNT02000003">
    <property type="protein sequence ID" value="ERJ07481.1"/>
    <property type="molecule type" value="Genomic_DNA"/>
</dbReference>
<proteinExistence type="predicted"/>
<sequence>MNHQSGSGSGQGDADESTQPAEGTDEIFAEIGQTLVEQLGPSMDEEVSSAVEKLEEDDVIAFGLVAIRDGDEGVQSATQRAISPELVQQSDRPAEDVINLLHTKMCAVWDNEVAER</sequence>
<gene>
    <name evidence="2" type="ORF">HLRTI_000524</name>
</gene>
<dbReference type="RefSeq" id="WP_008527059.1">
    <property type="nucleotide sequence ID" value="NZ_AFNT02000003.1"/>
</dbReference>
<feature type="region of interest" description="Disordered" evidence="1">
    <location>
        <begin position="1"/>
        <end position="25"/>
    </location>
</feature>
<name>F7PLW8_9EURY</name>
<evidence type="ECO:0000256" key="1">
    <source>
        <dbReference type="SAM" id="MobiDB-lite"/>
    </source>
</evidence>
<reference evidence="2 3" key="2">
    <citation type="journal article" date="2013" name="PLoS ONE">
        <title>INDIGO - INtegrated Data Warehouse of MIcrobial GenOmes with Examples from the Red Sea Extremophiles.</title>
        <authorList>
            <person name="Alam I."/>
            <person name="Antunes A."/>
            <person name="Kamau A.A."/>
            <person name="Ba Alawi W."/>
            <person name="Kalkatawi M."/>
            <person name="Stingl U."/>
            <person name="Bajic V.B."/>
        </authorList>
    </citation>
    <scope>NUCLEOTIDE SEQUENCE [LARGE SCALE GENOMIC DNA]</scope>
    <source>
        <strain evidence="2 3">SARL4B</strain>
    </source>
</reference>
<dbReference type="Proteomes" id="UP000003861">
    <property type="component" value="Unassembled WGS sequence"/>
</dbReference>